<dbReference type="Pfam" id="PF00263">
    <property type="entry name" value="Secretin"/>
    <property type="match status" value="1"/>
</dbReference>
<dbReference type="InterPro" id="IPR050810">
    <property type="entry name" value="Bact_Secretion_Sys_Channel"/>
</dbReference>
<comment type="caution">
    <text evidence="9">The sequence shown here is derived from an EMBL/GenBank/DDBJ whole genome shotgun (WGS) entry which is preliminary data.</text>
</comment>
<feature type="domain" description="GspD-like N0" evidence="8">
    <location>
        <begin position="22"/>
        <end position="89"/>
    </location>
</feature>
<feature type="signal peptide" evidence="6">
    <location>
        <begin position="1"/>
        <end position="17"/>
    </location>
</feature>
<dbReference type="Proteomes" id="UP000838672">
    <property type="component" value="Unassembled WGS sequence"/>
</dbReference>
<sequence length="400" mass="43575">MKRIFIILAFLSCSVIADEVRVNMTGKSLDQFFIVASNVFGKTIVADPSIDGSVKVFQPENSSNFRDVWFSVIRAHGLYYVETKKVIRVYPKNKIRPEDKIITRTYSLNHIDGNELVEPLANALARYENRYGLSGLTDVFPVIGGRALMITAPSSMHADVKQIIESIDDPIPQILVRAVIIETVDTSLSELTVDFQLSAGAASVGFDGTGVALSPSDGFSFINTASDFKAVVKWLEGNSKVKIVSKPELLIQHGFEGKISVGQEVPILTGSYSTDGEGIDKPFQTIERLPVGLFLTVKPFVGRNDVITLSVEQQLSSVDKSVEASDIVTSERSIETKLQMRSGSTVALGGLVSTDNKQADHSTPILGDIPLLGVLFSSESESATTRDLTVLIYVERMPLI</sequence>
<evidence type="ECO:0000313" key="9">
    <source>
        <dbReference type="EMBL" id="CAH0535457.1"/>
    </source>
</evidence>
<keyword evidence="3 6" id="KW-0732">Signal</keyword>
<organism evidence="9 10">
    <name type="scientific">Vibrio stylophorae</name>
    <dbReference type="NCBI Taxonomy" id="659351"/>
    <lineage>
        <taxon>Bacteria</taxon>
        <taxon>Pseudomonadati</taxon>
        <taxon>Pseudomonadota</taxon>
        <taxon>Gammaproteobacteria</taxon>
        <taxon>Vibrionales</taxon>
        <taxon>Vibrionaceae</taxon>
        <taxon>Vibrio</taxon>
    </lineage>
</organism>
<keyword evidence="4" id="KW-0472">Membrane</keyword>
<proteinExistence type="inferred from homology"/>
<name>A0ABM8ZXK9_9VIBR</name>
<dbReference type="RefSeq" id="WP_237468331.1">
    <property type="nucleotide sequence ID" value="NZ_CAKLDI010000002.1"/>
</dbReference>
<reference evidence="9" key="1">
    <citation type="submission" date="2021-11" db="EMBL/GenBank/DDBJ databases">
        <authorList>
            <person name="Rodrigo-Torres L."/>
            <person name="Arahal R. D."/>
            <person name="Lucena T."/>
        </authorList>
    </citation>
    <scope>NUCLEOTIDE SEQUENCE</scope>
    <source>
        <strain evidence="9">CECT 7929</strain>
    </source>
</reference>
<dbReference type="PRINTS" id="PR00811">
    <property type="entry name" value="BCTERIALGSPD"/>
</dbReference>
<evidence type="ECO:0000256" key="1">
    <source>
        <dbReference type="ARBA" id="ARBA00004370"/>
    </source>
</evidence>
<dbReference type="InterPro" id="IPR049371">
    <property type="entry name" value="GspD-like_N0"/>
</dbReference>
<dbReference type="Gene3D" id="3.30.1370.120">
    <property type="match status" value="1"/>
</dbReference>
<comment type="similarity">
    <text evidence="5">Belongs to the bacterial secretin family.</text>
</comment>
<dbReference type="InterPro" id="IPR004846">
    <property type="entry name" value="T2SS/T3SS_dom"/>
</dbReference>
<keyword evidence="10" id="KW-1185">Reference proteome</keyword>
<evidence type="ECO:0000256" key="3">
    <source>
        <dbReference type="ARBA" id="ARBA00022729"/>
    </source>
</evidence>
<dbReference type="EMBL" id="CAKLDI010000002">
    <property type="protein sequence ID" value="CAH0535457.1"/>
    <property type="molecule type" value="Genomic_DNA"/>
</dbReference>
<evidence type="ECO:0000313" key="10">
    <source>
        <dbReference type="Proteomes" id="UP000838672"/>
    </source>
</evidence>
<evidence type="ECO:0000256" key="2">
    <source>
        <dbReference type="ARBA" id="ARBA00022692"/>
    </source>
</evidence>
<protein>
    <submittedName>
        <fullName evidence="9">Type 3 secretion system secretin</fullName>
    </submittedName>
</protein>
<evidence type="ECO:0000256" key="6">
    <source>
        <dbReference type="SAM" id="SignalP"/>
    </source>
</evidence>
<gene>
    <name evidence="9" type="primary">sctC_3</name>
    <name evidence="9" type="ORF">VST7929_03031</name>
</gene>
<evidence type="ECO:0000259" key="8">
    <source>
        <dbReference type="Pfam" id="PF21305"/>
    </source>
</evidence>
<dbReference type="Gene3D" id="3.55.50.30">
    <property type="match status" value="1"/>
</dbReference>
<dbReference type="PRINTS" id="PR01032">
    <property type="entry name" value="PHAGEIV"/>
</dbReference>
<dbReference type="InterPro" id="IPR038591">
    <property type="entry name" value="NolW-like_sf"/>
</dbReference>
<evidence type="ECO:0000256" key="5">
    <source>
        <dbReference type="RuleBase" id="RU004003"/>
    </source>
</evidence>
<dbReference type="InterPro" id="IPR001775">
    <property type="entry name" value="GspD/PilQ"/>
</dbReference>
<accession>A0ABM8ZXK9</accession>
<feature type="domain" description="Type II/III secretion system secretin-like" evidence="7">
    <location>
        <begin position="235"/>
        <end position="392"/>
    </location>
</feature>
<evidence type="ECO:0000256" key="4">
    <source>
        <dbReference type="ARBA" id="ARBA00023136"/>
    </source>
</evidence>
<evidence type="ECO:0000259" key="7">
    <source>
        <dbReference type="Pfam" id="PF00263"/>
    </source>
</evidence>
<dbReference type="PANTHER" id="PTHR30332">
    <property type="entry name" value="PROBABLE GENERAL SECRETION PATHWAY PROTEIN D"/>
    <property type="match status" value="1"/>
</dbReference>
<feature type="chain" id="PRO_5047045889" evidence="6">
    <location>
        <begin position="18"/>
        <end position="400"/>
    </location>
</feature>
<dbReference type="PANTHER" id="PTHR30332:SF24">
    <property type="entry name" value="SECRETIN GSPD-RELATED"/>
    <property type="match status" value="1"/>
</dbReference>
<comment type="subcellular location">
    <subcellularLocation>
        <location evidence="1">Membrane</location>
    </subcellularLocation>
</comment>
<dbReference type="Pfam" id="PF21305">
    <property type="entry name" value="type_II_gspD_N0"/>
    <property type="match status" value="1"/>
</dbReference>
<keyword evidence="2" id="KW-0812">Transmembrane</keyword>